<name>A0A0B6YU79_9EUPU</name>
<accession>A0A0B6YU79</accession>
<feature type="non-terminal residue" evidence="1">
    <location>
        <position position="49"/>
    </location>
</feature>
<evidence type="ECO:0000313" key="1">
    <source>
        <dbReference type="EMBL" id="CEK59808.1"/>
    </source>
</evidence>
<reference evidence="1" key="1">
    <citation type="submission" date="2014-12" db="EMBL/GenBank/DDBJ databases">
        <title>Insight into the proteome of Arion vulgaris.</title>
        <authorList>
            <person name="Aradska J."/>
            <person name="Bulat T."/>
            <person name="Smidak R."/>
            <person name="Sarate P."/>
            <person name="Gangsoo J."/>
            <person name="Sialana F."/>
            <person name="Bilban M."/>
            <person name="Lubec G."/>
        </authorList>
    </citation>
    <scope>NUCLEOTIDE SEQUENCE</scope>
    <source>
        <tissue evidence="1">Skin</tissue>
    </source>
</reference>
<sequence>MVRTYLQEIVEKFNKMSFDVNLLEKRRGVQKQYWSKFGTRFWSNHTDHK</sequence>
<dbReference type="AlphaFoldDB" id="A0A0B6YU79"/>
<proteinExistence type="predicted"/>
<gene>
    <name evidence="1" type="primary">ORF37478</name>
</gene>
<protein>
    <submittedName>
        <fullName evidence="1">Uncharacterized protein</fullName>
    </submittedName>
</protein>
<organism evidence="1">
    <name type="scientific">Arion vulgaris</name>
    <dbReference type="NCBI Taxonomy" id="1028688"/>
    <lineage>
        <taxon>Eukaryota</taxon>
        <taxon>Metazoa</taxon>
        <taxon>Spiralia</taxon>
        <taxon>Lophotrochozoa</taxon>
        <taxon>Mollusca</taxon>
        <taxon>Gastropoda</taxon>
        <taxon>Heterobranchia</taxon>
        <taxon>Euthyneura</taxon>
        <taxon>Panpulmonata</taxon>
        <taxon>Eupulmonata</taxon>
        <taxon>Stylommatophora</taxon>
        <taxon>Helicina</taxon>
        <taxon>Arionoidea</taxon>
        <taxon>Arionidae</taxon>
        <taxon>Arion</taxon>
    </lineage>
</organism>
<dbReference type="EMBL" id="HACG01012943">
    <property type="protein sequence ID" value="CEK59808.1"/>
    <property type="molecule type" value="Transcribed_RNA"/>
</dbReference>